<comment type="caution">
    <text evidence="2">The sequence shown here is derived from an EMBL/GenBank/DDBJ whole genome shotgun (WGS) entry which is preliminary data.</text>
</comment>
<keyword evidence="3" id="KW-1185">Reference proteome</keyword>
<sequence length="188" mass="21431">MPPWSLPLLFTRAEIKFSFSASPALPRPWQIRRSIIDIIDVFAWRKAGNAPSAWMGCYQLEANPEETIRYVFFAPDPDAFNTLAFNIQPLFGEEVMQVLKHILVSAIVLALPLSTLAGDGHRGHGHGHGKHHHKHEHKHKHKHKHHDHHYHEHHVHEERVIVPAVVHPPVIHQPSGVTIHGNVHIPVR</sequence>
<dbReference type="RefSeq" id="WP_338438548.1">
    <property type="nucleotide sequence ID" value="NZ_JAUYVH010000030.1"/>
</dbReference>
<dbReference type="Proteomes" id="UP001225596">
    <property type="component" value="Unassembled WGS sequence"/>
</dbReference>
<evidence type="ECO:0000256" key="1">
    <source>
        <dbReference type="SAM" id="MobiDB-lite"/>
    </source>
</evidence>
<evidence type="ECO:0000313" key="2">
    <source>
        <dbReference type="EMBL" id="MDQ9172478.1"/>
    </source>
</evidence>
<proteinExistence type="predicted"/>
<organism evidence="2 3">
    <name type="scientific">Keguizhuia sedimenti</name>
    <dbReference type="NCBI Taxonomy" id="3064264"/>
    <lineage>
        <taxon>Bacteria</taxon>
        <taxon>Pseudomonadati</taxon>
        <taxon>Pseudomonadota</taxon>
        <taxon>Betaproteobacteria</taxon>
        <taxon>Burkholderiales</taxon>
        <taxon>Oxalobacteraceae</taxon>
        <taxon>Keguizhuia</taxon>
    </lineage>
</organism>
<feature type="compositionally biased region" description="Basic residues" evidence="1">
    <location>
        <begin position="123"/>
        <end position="148"/>
    </location>
</feature>
<name>A0ABU1BW04_9BURK</name>
<reference evidence="2 3" key="1">
    <citation type="submission" date="2023-08" db="EMBL/GenBank/DDBJ databases">
        <title>Oxalobacteraceae gen .nov., isolated from river sludge outside the plant.</title>
        <authorList>
            <person name="Zhao S.Y."/>
        </authorList>
    </citation>
    <scope>NUCLEOTIDE SEQUENCE [LARGE SCALE GENOMIC DNA]</scope>
    <source>
        <strain evidence="2 3">R-40</strain>
    </source>
</reference>
<protein>
    <submittedName>
        <fullName evidence="2">Uncharacterized protein</fullName>
    </submittedName>
</protein>
<accession>A0ABU1BW04</accession>
<feature type="region of interest" description="Disordered" evidence="1">
    <location>
        <begin position="120"/>
        <end position="148"/>
    </location>
</feature>
<evidence type="ECO:0000313" key="3">
    <source>
        <dbReference type="Proteomes" id="UP001225596"/>
    </source>
</evidence>
<dbReference type="EMBL" id="JAUYVH010000030">
    <property type="protein sequence ID" value="MDQ9172478.1"/>
    <property type="molecule type" value="Genomic_DNA"/>
</dbReference>
<gene>
    <name evidence="2" type="ORF">Q8A64_18920</name>
</gene>